<keyword evidence="2" id="KW-1185">Reference proteome</keyword>
<sequence length="68" mass="7394">MFLTTTWPIASDGDLGSIDPRWLTPCLWFVYTDLPSSSGGLLLTGGVQPQNKITYTEVIGSAAFLMQI</sequence>
<evidence type="ECO:0000313" key="1">
    <source>
        <dbReference type="EMBL" id="ACM57370.1"/>
    </source>
</evidence>
<accession>B9LPT2</accession>
<gene>
    <name evidence="1" type="ordered locus">Hlac_1791</name>
</gene>
<dbReference type="EMBL" id="CP001365">
    <property type="protein sequence ID" value="ACM57370.1"/>
    <property type="molecule type" value="Genomic_DNA"/>
</dbReference>
<dbReference type="Proteomes" id="UP000000740">
    <property type="component" value="Chromosome 1"/>
</dbReference>
<reference evidence="1 2" key="1">
    <citation type="journal article" date="2016" name="Stand. Genomic Sci.">
        <title>Complete genome sequence of the Antarctic Halorubrum lacusprofundi type strain ACAM 34.</title>
        <authorList>
            <person name="Anderson I.J."/>
            <person name="DasSarma P."/>
            <person name="Lucas S."/>
            <person name="Copeland A."/>
            <person name="Lapidus A."/>
            <person name="Del Rio T.G."/>
            <person name="Tice H."/>
            <person name="Dalin E."/>
            <person name="Bruce D.C."/>
            <person name="Goodwin L."/>
            <person name="Pitluck S."/>
            <person name="Sims D."/>
            <person name="Brettin T.S."/>
            <person name="Detter J.C."/>
            <person name="Han C.S."/>
            <person name="Larimer F."/>
            <person name="Hauser L."/>
            <person name="Land M."/>
            <person name="Ivanova N."/>
            <person name="Richardson P."/>
            <person name="Cavicchioli R."/>
            <person name="DasSarma S."/>
            <person name="Woese C.R."/>
            <person name="Kyrpides N.C."/>
        </authorList>
    </citation>
    <scope>NUCLEOTIDE SEQUENCE [LARGE SCALE GENOMIC DNA]</scope>
    <source>
        <strain evidence="2">ATCC 49239 / DSM 5036 / JCM 8891 / ACAM 34</strain>
    </source>
</reference>
<organism evidence="1 2">
    <name type="scientific">Halorubrum lacusprofundi (strain ATCC 49239 / DSM 5036 / JCM 8891 / ACAM 34)</name>
    <dbReference type="NCBI Taxonomy" id="416348"/>
    <lineage>
        <taxon>Archaea</taxon>
        <taxon>Methanobacteriati</taxon>
        <taxon>Methanobacteriota</taxon>
        <taxon>Stenosarchaea group</taxon>
        <taxon>Halobacteria</taxon>
        <taxon>Halobacteriales</taxon>
        <taxon>Haloferacaceae</taxon>
        <taxon>Halorubrum</taxon>
    </lineage>
</organism>
<dbReference type="HOGENOM" id="CLU_2783924_0_0_2"/>
<dbReference type="KEGG" id="hla:Hlac_1791"/>
<proteinExistence type="predicted"/>
<protein>
    <submittedName>
        <fullName evidence="1">Uncharacterized protein</fullName>
    </submittedName>
</protein>
<evidence type="ECO:0000313" key="2">
    <source>
        <dbReference type="Proteomes" id="UP000000740"/>
    </source>
</evidence>
<name>B9LPT2_HALLT</name>
<dbReference type="AlphaFoldDB" id="B9LPT2"/>